<feature type="region of interest" description="Disordered" evidence="3">
    <location>
        <begin position="525"/>
        <end position="614"/>
    </location>
</feature>
<dbReference type="OrthoDB" id="3205788at2759"/>
<keyword evidence="2" id="KW-0863">Zinc-finger</keyword>
<name>V2XPK7_MONRO</name>
<keyword evidence="2" id="KW-0479">Metal-binding</keyword>
<dbReference type="KEGG" id="mrr:Moror_9665"/>
<evidence type="ECO:0000256" key="1">
    <source>
        <dbReference type="ARBA" id="ARBA00022664"/>
    </source>
</evidence>
<dbReference type="GO" id="GO:0008270">
    <property type="term" value="F:zinc ion binding"/>
    <property type="evidence" value="ECO:0007669"/>
    <property type="project" value="UniProtKB-KW"/>
</dbReference>
<dbReference type="Gene3D" id="4.10.60.10">
    <property type="entry name" value="Zinc finger, CCHC-type"/>
    <property type="match status" value="1"/>
</dbReference>
<dbReference type="InterPro" id="IPR036875">
    <property type="entry name" value="Znf_CCHC_sf"/>
</dbReference>
<feature type="compositionally biased region" description="Acidic residues" evidence="3">
    <location>
        <begin position="551"/>
        <end position="565"/>
    </location>
</feature>
<dbReference type="InterPro" id="IPR001878">
    <property type="entry name" value="Znf_CCHC"/>
</dbReference>
<dbReference type="SUPFAM" id="SSF57756">
    <property type="entry name" value="Retrovirus zinc finger-like domains"/>
    <property type="match status" value="1"/>
</dbReference>
<feature type="compositionally biased region" description="Basic and acidic residues" evidence="3">
    <location>
        <begin position="314"/>
        <end position="324"/>
    </location>
</feature>
<accession>V2XPK7</accession>
<feature type="compositionally biased region" description="Polar residues" evidence="3">
    <location>
        <begin position="7"/>
        <end position="17"/>
    </location>
</feature>
<proteinExistence type="predicted"/>
<keyword evidence="2" id="KW-0862">Zinc</keyword>
<evidence type="ECO:0000256" key="2">
    <source>
        <dbReference type="PROSITE-ProRule" id="PRU00047"/>
    </source>
</evidence>
<dbReference type="HOGENOM" id="CLU_270380_0_0_1"/>
<feature type="region of interest" description="Disordered" evidence="3">
    <location>
        <begin position="1"/>
        <end position="149"/>
    </location>
</feature>
<dbReference type="SMART" id="SM00343">
    <property type="entry name" value="ZnF_C2HC"/>
    <property type="match status" value="1"/>
</dbReference>
<feature type="non-terminal residue" evidence="5">
    <location>
        <position position="1"/>
    </location>
</feature>
<dbReference type="GO" id="GO:0003676">
    <property type="term" value="F:nucleic acid binding"/>
    <property type="evidence" value="ECO:0007669"/>
    <property type="project" value="InterPro"/>
</dbReference>
<feature type="domain" description="CCHC-type" evidence="4">
    <location>
        <begin position="428"/>
        <end position="444"/>
    </location>
</feature>
<comment type="caution">
    <text evidence="5">The sequence shown here is derived from an EMBL/GenBank/DDBJ whole genome shotgun (WGS) entry which is preliminary data.</text>
</comment>
<protein>
    <submittedName>
        <fullName evidence="5">Retrotransposon ty3-gypsy subclass</fullName>
    </submittedName>
</protein>
<organism evidence="5 6">
    <name type="scientific">Moniliophthora roreri (strain MCA 2997)</name>
    <name type="common">Cocoa frosty pod rot fungus</name>
    <name type="synonym">Crinipellis roreri</name>
    <dbReference type="NCBI Taxonomy" id="1381753"/>
    <lineage>
        <taxon>Eukaryota</taxon>
        <taxon>Fungi</taxon>
        <taxon>Dikarya</taxon>
        <taxon>Basidiomycota</taxon>
        <taxon>Agaricomycotina</taxon>
        <taxon>Agaricomycetes</taxon>
        <taxon>Agaricomycetidae</taxon>
        <taxon>Agaricales</taxon>
        <taxon>Marasmiineae</taxon>
        <taxon>Marasmiaceae</taxon>
        <taxon>Moniliophthora</taxon>
    </lineage>
</organism>
<feature type="compositionally biased region" description="Basic and acidic residues" evidence="3">
    <location>
        <begin position="349"/>
        <end position="367"/>
    </location>
</feature>
<evidence type="ECO:0000313" key="5">
    <source>
        <dbReference type="EMBL" id="ESK81419.1"/>
    </source>
</evidence>
<keyword evidence="1" id="KW-0507">mRNA processing</keyword>
<dbReference type="EMBL" id="AWSO01002478">
    <property type="protein sequence ID" value="ESK81419.1"/>
    <property type="molecule type" value="Genomic_DNA"/>
</dbReference>
<dbReference type="AlphaFoldDB" id="V2XPK7"/>
<reference evidence="5 6" key="1">
    <citation type="journal article" date="2014" name="BMC Genomics">
        <title>Genome and secretome analysis of the hemibiotrophic fungal pathogen, Moniliophthora roreri, which causes frosty pod rot disease of cacao: mechanisms of the biotrophic and necrotrophic phases.</title>
        <authorList>
            <person name="Meinhardt L.W."/>
            <person name="Costa G.G.L."/>
            <person name="Thomazella D.P.T."/>
            <person name="Teixeira P.J.P.L."/>
            <person name="Carazzolle M.F."/>
            <person name="Schuster S.C."/>
            <person name="Carlson J.E."/>
            <person name="Guiltinan M.J."/>
            <person name="Mieczkowski P."/>
            <person name="Farmer A."/>
            <person name="Ramaraj T."/>
            <person name="Crozier J."/>
            <person name="Davis R.E."/>
            <person name="Shao J."/>
            <person name="Melnick R.L."/>
            <person name="Pereira G.A.G."/>
            <person name="Bailey B.A."/>
        </authorList>
    </citation>
    <scope>NUCLEOTIDE SEQUENCE [LARGE SCALE GENOMIC DNA]</scope>
    <source>
        <strain evidence="5 6">MCA 2997</strain>
    </source>
</reference>
<sequence>EEYVAQPVNQLPKNSFLAQAFEAGQTSKKNKKHKKLSKKRRESKRKASSSSSDSPSSSEEEDNGGGKPPSNDPSPSDGDDSSSSSDSNSSTGTDSYSSDGYSSSSSSSSSASSDSHSSKRKKHKQKSYRESSREKKRAKRIIKPIPPPTYDGVADAEKYHNWLMRISQYCEEGNVPEDERVMLASHFLRGKALSYFIQKVSWNHSRWTLIDFAKGIFNFCFPLNYRSQQRTKLNACVQGKRSVLEYAYEFEMLNNLVGTSSEREMAIKFWDGLNARIRRELHREKKNKEIHSYEEILQTAELIEMADLEFEPARGNDRSYDRNGRNHQPHHTSNDRNNHRSNGNHKSHDKSSHKWNNDRKQHDDRRSSSFRQGSSRGHSRTPGTSRFNSTSGNYSRDGGRGKSATPKPNRGKTPLTDAEKANLAAENKCFNCKEVGHMARNCPRNNTFKANGKKGPPGVSTNSLRYSLKDEDVTLSETTQTSDLLSLNSLSFSGPLISDEEMDELFSNLPQTPSTPVWLPSAEELSRDLSEDDSYTGMDSEDSMPPLQEVSETESDWSDDSDLDESFTPQSYANSIFEPESDEEYYTSHSYASEDSETGSIPDQEQEVDSHTPWIPDDGKYYPHLFPCQYNEYIQEYREVIPPAPAVMNPPRPFSVSDLCETRWDGKDKYSWANMAKEKFGYPDSPWSDFFLHGEVDDSWHPASLGDPLSEAAQFILHEFAPYPGDEDRWGSTSAFRIDVFKINENFYEINDFESEFTPVRVPRHLLENSDFQLATWYAKYLAKARGISYRHTRFKGLENHIGDVYEQGLTLNLTMGIRTYPEPDESAPNTSARDRFNVFRNREDDTYVVQDRVELICRSVPKFRLQDPTFDAITWWRNTIIGEHLKRETEEEEEAKLVEKQLLEKQKRWREKIERRRAYGMKRQGDVVARALENRLEESGPYPGDSEPLEVSSHSRFVAWTSLDNKRFVRVVDKERNLSGLFLTSWLMKPGFKPGEIWASRLAMEAGVPEFKEMDYPRMGKILATSACETLTKFIPYPSDINVPREDWYMVYQDPRKHSEYIIEDTVRDFIVRVSEKHLRNPLFNLPDWYLMQVKRAEKELEEHLRGPVDCEFLPRFFGEPRDDYTESLDREVDLYDNFLHLYMGNLKWEERDSGYVHFLSIAGMNIEPKSYPGLQRTSSLVKAINRIVPKPIVIVVMIDARSA</sequence>
<feature type="compositionally biased region" description="Polar residues" evidence="3">
    <location>
        <begin position="381"/>
        <end position="394"/>
    </location>
</feature>
<feature type="region of interest" description="Disordered" evidence="3">
    <location>
        <begin position="314"/>
        <end position="416"/>
    </location>
</feature>
<feature type="compositionally biased region" description="Low complexity" evidence="3">
    <location>
        <begin position="48"/>
        <end position="57"/>
    </location>
</feature>
<dbReference type="Proteomes" id="UP000017559">
    <property type="component" value="Unassembled WGS sequence"/>
</dbReference>
<dbReference type="Pfam" id="PF00098">
    <property type="entry name" value="zf-CCHC"/>
    <property type="match status" value="1"/>
</dbReference>
<feature type="compositionally biased region" description="Polar residues" evidence="3">
    <location>
        <begin position="587"/>
        <end position="603"/>
    </location>
</feature>
<feature type="compositionally biased region" description="Basic residues" evidence="3">
    <location>
        <begin position="28"/>
        <end position="47"/>
    </location>
</feature>
<evidence type="ECO:0000313" key="6">
    <source>
        <dbReference type="Proteomes" id="UP000017559"/>
    </source>
</evidence>
<evidence type="ECO:0000256" key="3">
    <source>
        <dbReference type="SAM" id="MobiDB-lite"/>
    </source>
</evidence>
<feature type="compositionally biased region" description="Low complexity" evidence="3">
    <location>
        <begin position="73"/>
        <end position="115"/>
    </location>
</feature>
<keyword evidence="6" id="KW-1185">Reference proteome</keyword>
<feature type="compositionally biased region" description="Acidic residues" evidence="3">
    <location>
        <begin position="530"/>
        <end position="542"/>
    </location>
</feature>
<evidence type="ECO:0000259" key="4">
    <source>
        <dbReference type="PROSITE" id="PS50158"/>
    </source>
</evidence>
<dbReference type="GO" id="GO:0006397">
    <property type="term" value="P:mRNA processing"/>
    <property type="evidence" value="ECO:0007669"/>
    <property type="project" value="UniProtKB-KW"/>
</dbReference>
<gene>
    <name evidence="5" type="ORF">Moror_9665</name>
</gene>
<dbReference type="PROSITE" id="PS50158">
    <property type="entry name" value="ZF_CCHC"/>
    <property type="match status" value="1"/>
</dbReference>